<accession>A0A834LXQ1</accession>
<dbReference type="EMBL" id="JAACXV010023715">
    <property type="protein sequence ID" value="KAF7262858.1"/>
    <property type="molecule type" value="Genomic_DNA"/>
</dbReference>
<keyword evidence="3" id="KW-1185">Reference proteome</keyword>
<name>A0A834LXQ1_RHYFE</name>
<evidence type="ECO:0000313" key="3">
    <source>
        <dbReference type="Proteomes" id="UP000625711"/>
    </source>
</evidence>
<dbReference type="AlphaFoldDB" id="A0A834LXQ1"/>
<gene>
    <name evidence="2" type="ORF">GWI33_003962</name>
    <name evidence="1" type="ORF">GWI33_003963</name>
</gene>
<evidence type="ECO:0000313" key="2">
    <source>
        <dbReference type="EMBL" id="KAF7262858.1"/>
    </source>
</evidence>
<organism evidence="2 3">
    <name type="scientific">Rhynchophorus ferrugineus</name>
    <name type="common">Red palm weevil</name>
    <name type="synonym">Curculio ferrugineus</name>
    <dbReference type="NCBI Taxonomy" id="354439"/>
    <lineage>
        <taxon>Eukaryota</taxon>
        <taxon>Metazoa</taxon>
        <taxon>Ecdysozoa</taxon>
        <taxon>Arthropoda</taxon>
        <taxon>Hexapoda</taxon>
        <taxon>Insecta</taxon>
        <taxon>Pterygota</taxon>
        <taxon>Neoptera</taxon>
        <taxon>Endopterygota</taxon>
        <taxon>Coleoptera</taxon>
        <taxon>Polyphaga</taxon>
        <taxon>Cucujiformia</taxon>
        <taxon>Curculionidae</taxon>
        <taxon>Dryophthorinae</taxon>
        <taxon>Rhynchophorus</taxon>
    </lineage>
</organism>
<dbReference type="EMBL" id="JAACXV010023716">
    <property type="protein sequence ID" value="KAF7262857.1"/>
    <property type="molecule type" value="Genomic_DNA"/>
</dbReference>
<evidence type="ECO:0000313" key="1">
    <source>
        <dbReference type="EMBL" id="KAF7262857.1"/>
    </source>
</evidence>
<dbReference type="Proteomes" id="UP000625711">
    <property type="component" value="Unassembled WGS sequence"/>
</dbReference>
<sequence>MQKLLSRAKVKETDLIGVLTFTGRSPVAERDRSSIAPLSNSFDHMEMKGKPIAERAADSICDSLGCGGSRPL</sequence>
<reference evidence="2" key="1">
    <citation type="submission" date="2020-08" db="EMBL/GenBank/DDBJ databases">
        <title>Genome sequencing and assembly of the red palm weevil Rhynchophorus ferrugineus.</title>
        <authorList>
            <person name="Dias G.B."/>
            <person name="Bergman C.M."/>
            <person name="Manee M."/>
        </authorList>
    </citation>
    <scope>NUCLEOTIDE SEQUENCE</scope>
    <source>
        <strain evidence="2">AA-2017</strain>
        <tissue evidence="2">Whole larva</tissue>
    </source>
</reference>
<comment type="caution">
    <text evidence="2">The sequence shown here is derived from an EMBL/GenBank/DDBJ whole genome shotgun (WGS) entry which is preliminary data.</text>
</comment>
<proteinExistence type="predicted"/>
<protein>
    <submittedName>
        <fullName evidence="2">Uncharacterized protein</fullName>
    </submittedName>
</protein>